<protein>
    <recommendedName>
        <fullName evidence="2">Band 7 domain-containing protein</fullName>
    </recommendedName>
</protein>
<feature type="domain" description="Band 7" evidence="2">
    <location>
        <begin position="65"/>
        <end position="154"/>
    </location>
</feature>
<dbReference type="GeneID" id="37118689"/>
<dbReference type="RefSeq" id="XP_025463464.1">
    <property type="nucleotide sequence ID" value="XM_025616546.1"/>
</dbReference>
<evidence type="ECO:0000313" key="4">
    <source>
        <dbReference type="Proteomes" id="UP000246702"/>
    </source>
</evidence>
<evidence type="ECO:0000259" key="2">
    <source>
        <dbReference type="Pfam" id="PF01145"/>
    </source>
</evidence>
<dbReference type="Pfam" id="PF01145">
    <property type="entry name" value="Band_7"/>
    <property type="match status" value="1"/>
</dbReference>
<gene>
    <name evidence="3" type="ORF">BO94DRAFT_607754</name>
</gene>
<dbReference type="Proteomes" id="UP000246702">
    <property type="component" value="Unassembled WGS sequence"/>
</dbReference>
<keyword evidence="4" id="KW-1185">Reference proteome</keyword>
<dbReference type="AlphaFoldDB" id="A0A317VIB8"/>
<comment type="caution">
    <text evidence="3">The sequence shown here is derived from an EMBL/GenBank/DDBJ whole genome shotgun (WGS) entry which is preliminary data.</text>
</comment>
<dbReference type="EMBL" id="MSFK01000032">
    <property type="protein sequence ID" value="PWY73199.1"/>
    <property type="molecule type" value="Genomic_DNA"/>
</dbReference>
<dbReference type="InterPro" id="IPR001107">
    <property type="entry name" value="Band_7"/>
</dbReference>
<feature type="compositionally biased region" description="Pro residues" evidence="1">
    <location>
        <begin position="1"/>
        <end position="13"/>
    </location>
</feature>
<feature type="compositionally biased region" description="Low complexity" evidence="1">
    <location>
        <begin position="213"/>
        <end position="226"/>
    </location>
</feature>
<feature type="region of interest" description="Disordered" evidence="1">
    <location>
        <begin position="191"/>
        <end position="243"/>
    </location>
</feature>
<name>A0A317VIB8_9EURO</name>
<organism evidence="3 4">
    <name type="scientific">Aspergillus sclerotioniger CBS 115572</name>
    <dbReference type="NCBI Taxonomy" id="1450535"/>
    <lineage>
        <taxon>Eukaryota</taxon>
        <taxon>Fungi</taxon>
        <taxon>Dikarya</taxon>
        <taxon>Ascomycota</taxon>
        <taxon>Pezizomycotina</taxon>
        <taxon>Eurotiomycetes</taxon>
        <taxon>Eurotiomycetidae</taxon>
        <taxon>Eurotiales</taxon>
        <taxon>Aspergillaceae</taxon>
        <taxon>Aspergillus</taxon>
        <taxon>Aspergillus subgen. Circumdati</taxon>
    </lineage>
</organism>
<evidence type="ECO:0000256" key="1">
    <source>
        <dbReference type="SAM" id="MobiDB-lite"/>
    </source>
</evidence>
<evidence type="ECO:0000313" key="3">
    <source>
        <dbReference type="EMBL" id="PWY73199.1"/>
    </source>
</evidence>
<sequence>MSSGPNPQPPKTSPPTGASSLAVSPHPNPHPHSPLYPTTTPLTPKTVGIAISAILCCFCQWPFKQLDQNQAGIIIQHGHIHEVENKNLYFINPLTEKFISVDLSVKTREISQKSFDTPTGSVRIAPVISFRVANPSRFLSLFAKVQDAEEFVTTLTLSFIGVYLAISSHGNEGAVEKLRRDLFFITCTKNPKDRARADGNPENGKEVIPPDEAPSSSSSAGSPSTSNHMDDYPRCLEENEIQV</sequence>
<accession>A0A317VIB8</accession>
<feature type="region of interest" description="Disordered" evidence="1">
    <location>
        <begin position="1"/>
        <end position="39"/>
    </location>
</feature>
<feature type="compositionally biased region" description="Basic and acidic residues" evidence="1">
    <location>
        <begin position="228"/>
        <end position="237"/>
    </location>
</feature>
<reference evidence="3 4" key="1">
    <citation type="submission" date="2016-12" db="EMBL/GenBank/DDBJ databases">
        <title>The genomes of Aspergillus section Nigri reveals drivers in fungal speciation.</title>
        <authorList>
            <consortium name="DOE Joint Genome Institute"/>
            <person name="Vesth T.C."/>
            <person name="Nybo J."/>
            <person name="Theobald S."/>
            <person name="Brandl J."/>
            <person name="Frisvad J.C."/>
            <person name="Nielsen K.F."/>
            <person name="Lyhne E.K."/>
            <person name="Kogle M.E."/>
            <person name="Kuo A."/>
            <person name="Riley R."/>
            <person name="Clum A."/>
            <person name="Nolan M."/>
            <person name="Lipzen A."/>
            <person name="Salamov A."/>
            <person name="Henrissat B."/>
            <person name="Wiebenga A."/>
            <person name="De Vries R.P."/>
            <person name="Grigoriev I.V."/>
            <person name="Mortensen U.H."/>
            <person name="Andersen M.R."/>
            <person name="Baker S.E."/>
        </authorList>
    </citation>
    <scope>NUCLEOTIDE SEQUENCE [LARGE SCALE GENOMIC DNA]</scope>
    <source>
        <strain evidence="3 4">CBS 115572</strain>
    </source>
</reference>
<proteinExistence type="predicted"/>
<feature type="compositionally biased region" description="Basic and acidic residues" evidence="1">
    <location>
        <begin position="191"/>
        <end position="205"/>
    </location>
</feature>